<proteinExistence type="inferred from homology"/>
<evidence type="ECO:0000256" key="1">
    <source>
        <dbReference type="ARBA" id="ARBA00004370"/>
    </source>
</evidence>
<dbReference type="GO" id="GO:0016020">
    <property type="term" value="C:membrane"/>
    <property type="evidence" value="ECO:0007669"/>
    <property type="project" value="UniProtKB-SubCell"/>
</dbReference>
<dbReference type="PRINTS" id="PR00125">
    <property type="entry name" value="ATPASEDELTA"/>
</dbReference>
<dbReference type="NCBIfam" id="TIGR01145">
    <property type="entry name" value="ATP_synt_delta"/>
    <property type="match status" value="1"/>
</dbReference>
<comment type="similarity">
    <text evidence="2">Belongs to the ATPase delta chain family.</text>
</comment>
<organism evidence="9 10">
    <name type="scientific">Esox lucius</name>
    <name type="common">Northern pike</name>
    <dbReference type="NCBI Taxonomy" id="8010"/>
    <lineage>
        <taxon>Eukaryota</taxon>
        <taxon>Metazoa</taxon>
        <taxon>Chordata</taxon>
        <taxon>Craniata</taxon>
        <taxon>Vertebrata</taxon>
        <taxon>Euteleostomi</taxon>
        <taxon>Actinopterygii</taxon>
        <taxon>Neopterygii</taxon>
        <taxon>Teleostei</taxon>
        <taxon>Protacanthopterygii</taxon>
        <taxon>Esociformes</taxon>
        <taxon>Esocidae</taxon>
        <taxon>Esox</taxon>
    </lineage>
</organism>
<dbReference type="Bgee" id="ENSELUG00000022874">
    <property type="expression patterns" value="Expressed in digestive tract and 15 other cell types or tissues"/>
</dbReference>
<evidence type="ECO:0000256" key="4">
    <source>
        <dbReference type="ARBA" id="ARBA00022781"/>
    </source>
</evidence>
<dbReference type="GeneTree" id="ENSGT00390000015060"/>
<keyword evidence="7" id="KW-0066">ATP synthesis</keyword>
<evidence type="ECO:0000256" key="7">
    <source>
        <dbReference type="ARBA" id="ARBA00023310"/>
    </source>
</evidence>
<keyword evidence="10" id="KW-1185">Reference proteome</keyword>
<dbReference type="InterPro" id="IPR000711">
    <property type="entry name" value="ATPase_OSCP/dsu"/>
</dbReference>
<evidence type="ECO:0000256" key="5">
    <source>
        <dbReference type="ARBA" id="ARBA00023065"/>
    </source>
</evidence>
<dbReference type="AlphaFoldDB" id="A0A3P8Z4X5"/>
<dbReference type="InParanoid" id="A0A3P8Z4X5"/>
<keyword evidence="3" id="KW-0813">Transport</keyword>
<reference evidence="9" key="4">
    <citation type="submission" date="2025-09" db="UniProtKB">
        <authorList>
            <consortium name="Ensembl"/>
        </authorList>
    </citation>
    <scope>IDENTIFICATION</scope>
</reference>
<dbReference type="GO" id="GO:0046933">
    <property type="term" value="F:proton-transporting ATP synthase activity, rotational mechanism"/>
    <property type="evidence" value="ECO:0007669"/>
    <property type="project" value="InterPro"/>
</dbReference>
<dbReference type="Proteomes" id="UP000265140">
    <property type="component" value="Chromosome 4"/>
</dbReference>
<evidence type="ECO:0000256" key="8">
    <source>
        <dbReference type="ARBA" id="ARBA00033369"/>
    </source>
</evidence>
<dbReference type="SUPFAM" id="SSF47928">
    <property type="entry name" value="N-terminal domain of the delta subunit of the F1F0-ATP synthase"/>
    <property type="match status" value="1"/>
</dbReference>
<accession>A0A3P8Z4X5</accession>
<comment type="subcellular location">
    <subcellularLocation>
        <location evidence="1">Membrane</location>
    </subcellularLocation>
</comment>
<dbReference type="Gene3D" id="1.10.520.20">
    <property type="entry name" value="N-terminal domain of the delta subunit of the F1F0-ATP synthase"/>
    <property type="match status" value="1"/>
</dbReference>
<name>A0A3P8Z4X5_ESOLU</name>
<dbReference type="OMA" id="YSIEGLY"/>
<evidence type="ECO:0000313" key="9">
    <source>
        <dbReference type="Ensembl" id="ENSELUP00000023876.2"/>
    </source>
</evidence>
<reference evidence="9" key="2">
    <citation type="submission" date="2020-02" db="EMBL/GenBank/DDBJ databases">
        <title>Esox lucius (northern pike) genome, fEsoLuc1, primary haplotype.</title>
        <authorList>
            <person name="Myers G."/>
            <person name="Karagic N."/>
            <person name="Meyer A."/>
            <person name="Pippel M."/>
            <person name="Reichard M."/>
            <person name="Winkler S."/>
            <person name="Tracey A."/>
            <person name="Sims Y."/>
            <person name="Howe K."/>
            <person name="Rhie A."/>
            <person name="Formenti G."/>
            <person name="Durbin R."/>
            <person name="Fedrigo O."/>
            <person name="Jarvis E.D."/>
        </authorList>
    </citation>
    <scope>NUCLEOTIDE SEQUENCE [LARGE SCALE GENOMIC DNA]</scope>
</reference>
<evidence type="ECO:0000313" key="10">
    <source>
        <dbReference type="Proteomes" id="UP000265140"/>
    </source>
</evidence>
<dbReference type="HAMAP" id="MF_01416">
    <property type="entry name" value="ATP_synth_delta_bact"/>
    <property type="match status" value="1"/>
</dbReference>
<keyword evidence="6" id="KW-0472">Membrane</keyword>
<evidence type="ECO:0000256" key="6">
    <source>
        <dbReference type="ARBA" id="ARBA00023136"/>
    </source>
</evidence>
<dbReference type="Ensembl" id="ENSELUT00000035168.3">
    <property type="protein sequence ID" value="ENSELUP00000023876.2"/>
    <property type="gene ID" value="ENSELUG00000022874.3"/>
</dbReference>
<keyword evidence="5" id="KW-0406">Ion transport</keyword>
<dbReference type="InterPro" id="IPR026015">
    <property type="entry name" value="ATP_synth_OSCP/delta_N_sf"/>
</dbReference>
<dbReference type="Pfam" id="PF00213">
    <property type="entry name" value="OSCP"/>
    <property type="match status" value="1"/>
</dbReference>
<evidence type="ECO:0000256" key="2">
    <source>
        <dbReference type="ARBA" id="ARBA00007046"/>
    </source>
</evidence>
<dbReference type="PANTHER" id="PTHR11910">
    <property type="entry name" value="ATP SYNTHASE DELTA CHAIN"/>
    <property type="match status" value="1"/>
</dbReference>
<sequence>MNNVGHGIFCKKKYVSPAQCLTVFCHLFMSFPARRNLLPRFQVYGVEGRNATALFSAAGKQDNLEQVEKELVTVSVRHKKLSGIMANPHVKRSIKQRTFTDTLTKKEMSPIIVNLINVMADNGRLTLTSDVLSAFSKMSVHRGEVFGNVTTAQPLDAANLQDLKVALSGFLAKGETLKLESKSDPSILGGMIVSIGDKYVDMSTKTKIQKLTKIIRET</sequence>
<protein>
    <recommendedName>
        <fullName evidence="8">Oligomycin sensitivity conferral protein</fullName>
    </recommendedName>
</protein>
<reference evidence="10" key="1">
    <citation type="journal article" date="2014" name="PLoS ONE">
        <title>The genome and linkage map of the northern pike (Esox lucius): conserved synteny revealed between the salmonid sister group and the Neoteleostei.</title>
        <authorList>
            <person name="Rondeau E.B."/>
            <person name="Minkley D.R."/>
            <person name="Leong J.S."/>
            <person name="Messmer A.M."/>
            <person name="Jantzen J.R."/>
            <person name="von Schalburg K.R."/>
            <person name="Lemon C."/>
            <person name="Bird N.H."/>
            <person name="Koop B.F."/>
        </authorList>
    </citation>
    <scope>NUCLEOTIDE SEQUENCE</scope>
</reference>
<reference evidence="9" key="3">
    <citation type="submission" date="2025-08" db="UniProtKB">
        <authorList>
            <consortium name="Ensembl"/>
        </authorList>
    </citation>
    <scope>IDENTIFICATION</scope>
</reference>
<keyword evidence="4" id="KW-0375">Hydrogen ion transport</keyword>
<evidence type="ECO:0000256" key="3">
    <source>
        <dbReference type="ARBA" id="ARBA00022448"/>
    </source>
</evidence>